<gene>
    <name evidence="2" type="ORF">JKIAZH3_G7382</name>
</gene>
<evidence type="ECO:0000313" key="2">
    <source>
        <dbReference type="EMBL" id="CAD6951626.1"/>
    </source>
</evidence>
<feature type="signal peptide" evidence="1">
    <location>
        <begin position="1"/>
        <end position="21"/>
    </location>
</feature>
<protein>
    <recommendedName>
        <fullName evidence="4">Extracellular membrane protein CFEM domain-containing protein</fullName>
    </recommendedName>
</protein>
<sequence length="112" mass="12592">MQVVQIAFPILFLALLGSVQAANDPVTQQCVDQANVACRPGQDMPKTKIRVTDIWSCLCLHTHTLKQSRSNIVTDVWRQTKATFGFDAWIVRWSETVARRTKHPVAGQFVPT</sequence>
<reference evidence="2" key="1">
    <citation type="submission" date="2020-10" db="EMBL/GenBank/DDBJ databases">
        <authorList>
            <person name="Sedaghatjoo S."/>
        </authorList>
    </citation>
    <scope>NUCLEOTIDE SEQUENCE</scope>
    <source>
        <strain evidence="2">AZH3</strain>
    </source>
</reference>
<proteinExistence type="predicted"/>
<accession>A0ABN7J8A5</accession>
<feature type="chain" id="PRO_5045901329" description="Extracellular membrane protein CFEM domain-containing protein" evidence="1">
    <location>
        <begin position="22"/>
        <end position="112"/>
    </location>
</feature>
<evidence type="ECO:0008006" key="4">
    <source>
        <dbReference type="Google" id="ProtNLM"/>
    </source>
</evidence>
<evidence type="ECO:0000313" key="3">
    <source>
        <dbReference type="Proteomes" id="UP000836402"/>
    </source>
</evidence>
<dbReference type="Proteomes" id="UP000836402">
    <property type="component" value="Unassembled WGS sequence"/>
</dbReference>
<comment type="caution">
    <text evidence="2">The sequence shown here is derived from an EMBL/GenBank/DDBJ whole genome shotgun (WGS) entry which is preliminary data.</text>
</comment>
<evidence type="ECO:0000256" key="1">
    <source>
        <dbReference type="SAM" id="SignalP"/>
    </source>
</evidence>
<keyword evidence="1" id="KW-0732">Signal</keyword>
<keyword evidence="3" id="KW-1185">Reference proteome</keyword>
<name>A0ABN7J8A5_9BASI</name>
<organism evidence="2 3">
    <name type="scientific">Tilletia caries</name>
    <name type="common">wheat bunt fungus</name>
    <dbReference type="NCBI Taxonomy" id="13290"/>
    <lineage>
        <taxon>Eukaryota</taxon>
        <taxon>Fungi</taxon>
        <taxon>Dikarya</taxon>
        <taxon>Basidiomycota</taxon>
        <taxon>Ustilaginomycotina</taxon>
        <taxon>Exobasidiomycetes</taxon>
        <taxon>Tilletiales</taxon>
        <taxon>Tilletiaceae</taxon>
        <taxon>Tilletia</taxon>
    </lineage>
</organism>
<dbReference type="EMBL" id="CAJHJG010005645">
    <property type="protein sequence ID" value="CAD6951626.1"/>
    <property type="molecule type" value="Genomic_DNA"/>
</dbReference>